<comment type="caution">
    <text evidence="7">The sequence shown here is derived from an EMBL/GenBank/DDBJ whole genome shotgun (WGS) entry which is preliminary data.</text>
</comment>
<evidence type="ECO:0000256" key="3">
    <source>
        <dbReference type="ARBA" id="ARBA00022692"/>
    </source>
</evidence>
<evidence type="ECO:0000256" key="5">
    <source>
        <dbReference type="ARBA" id="ARBA00023136"/>
    </source>
</evidence>
<dbReference type="GO" id="GO:0005794">
    <property type="term" value="C:Golgi apparatus"/>
    <property type="evidence" value="ECO:0007669"/>
    <property type="project" value="TreeGrafter"/>
</dbReference>
<protein>
    <recommendedName>
        <fullName evidence="9">GDT1 family protein</fullName>
    </recommendedName>
</protein>
<feature type="transmembrane region" description="Helical" evidence="6">
    <location>
        <begin position="275"/>
        <end position="296"/>
    </location>
</feature>
<organism evidence="7">
    <name type="scientific">Salvia splendens</name>
    <name type="common">Scarlet sage</name>
    <dbReference type="NCBI Taxonomy" id="180675"/>
    <lineage>
        <taxon>Eukaryota</taxon>
        <taxon>Viridiplantae</taxon>
        <taxon>Streptophyta</taxon>
        <taxon>Embryophyta</taxon>
        <taxon>Tracheophyta</taxon>
        <taxon>Spermatophyta</taxon>
        <taxon>Magnoliopsida</taxon>
        <taxon>eudicotyledons</taxon>
        <taxon>Gunneridae</taxon>
        <taxon>Pentapetalae</taxon>
        <taxon>asterids</taxon>
        <taxon>lamiids</taxon>
        <taxon>Lamiales</taxon>
        <taxon>Lamiaceae</taxon>
        <taxon>Nepetoideae</taxon>
        <taxon>Mentheae</taxon>
        <taxon>Salviinae</taxon>
        <taxon>Salvia</taxon>
        <taxon>Salvia subgen. Calosphace</taxon>
        <taxon>core Calosphace</taxon>
    </lineage>
</organism>
<comment type="subcellular location">
    <subcellularLocation>
        <location evidence="1">Membrane</location>
        <topology evidence="1">Multi-pass membrane protein</topology>
    </subcellularLocation>
</comment>
<dbReference type="PROSITE" id="PS01214">
    <property type="entry name" value="UPF0016"/>
    <property type="match status" value="1"/>
</dbReference>
<feature type="transmembrane region" description="Helical" evidence="6">
    <location>
        <begin position="391"/>
        <end position="413"/>
    </location>
</feature>
<evidence type="ECO:0000256" key="2">
    <source>
        <dbReference type="ARBA" id="ARBA00009190"/>
    </source>
</evidence>
<dbReference type="InterPro" id="IPR001727">
    <property type="entry name" value="GDT1-like"/>
</dbReference>
<evidence type="ECO:0000313" key="8">
    <source>
        <dbReference type="Proteomes" id="UP000298416"/>
    </source>
</evidence>
<dbReference type="GO" id="GO:0015085">
    <property type="term" value="F:calcium ion transmembrane transporter activity"/>
    <property type="evidence" value="ECO:0007669"/>
    <property type="project" value="TreeGrafter"/>
</dbReference>
<dbReference type="GO" id="GO:0009535">
    <property type="term" value="C:chloroplast thylakoid membrane"/>
    <property type="evidence" value="ECO:0007669"/>
    <property type="project" value="TreeGrafter"/>
</dbReference>
<dbReference type="Proteomes" id="UP000298416">
    <property type="component" value="Unassembled WGS sequence"/>
</dbReference>
<dbReference type="GO" id="GO:0005384">
    <property type="term" value="F:manganese ion transmembrane transporter activity"/>
    <property type="evidence" value="ECO:0007669"/>
    <property type="project" value="TreeGrafter"/>
</dbReference>
<evidence type="ECO:0008006" key="9">
    <source>
        <dbReference type="Google" id="ProtNLM"/>
    </source>
</evidence>
<dbReference type="PANTHER" id="PTHR12608">
    <property type="entry name" value="TRANSMEMBRANE PROTEIN HTP-1 RELATED"/>
    <property type="match status" value="1"/>
</dbReference>
<dbReference type="GO" id="GO:0032472">
    <property type="term" value="P:Golgi calcium ion transport"/>
    <property type="evidence" value="ECO:0007669"/>
    <property type="project" value="TreeGrafter"/>
</dbReference>
<reference evidence="7" key="2">
    <citation type="submission" date="2020-08" db="EMBL/GenBank/DDBJ databases">
        <title>Plant Genome Project.</title>
        <authorList>
            <person name="Zhang R.-G."/>
        </authorList>
    </citation>
    <scope>NUCLEOTIDE SEQUENCE</scope>
    <source>
        <strain evidence="7">Huo1</strain>
        <tissue evidence="7">Leaf</tissue>
    </source>
</reference>
<keyword evidence="4 6" id="KW-1133">Transmembrane helix</keyword>
<reference evidence="7" key="1">
    <citation type="submission" date="2018-01" db="EMBL/GenBank/DDBJ databases">
        <authorList>
            <person name="Mao J.F."/>
        </authorList>
    </citation>
    <scope>NUCLEOTIDE SEQUENCE</scope>
    <source>
        <strain evidence="7">Huo1</strain>
        <tissue evidence="7">Leaf</tissue>
    </source>
</reference>
<dbReference type="PROSITE" id="PS51257">
    <property type="entry name" value="PROKAR_LIPOPROTEIN"/>
    <property type="match status" value="1"/>
</dbReference>
<evidence type="ECO:0000256" key="6">
    <source>
        <dbReference type="SAM" id="Phobius"/>
    </source>
</evidence>
<keyword evidence="3 6" id="KW-0812">Transmembrane</keyword>
<gene>
    <name evidence="7" type="ORF">SASPL_113825</name>
</gene>
<keyword evidence="5 6" id="KW-0472">Membrane</keyword>
<dbReference type="GO" id="GO:0032468">
    <property type="term" value="P:Golgi calcium ion homeostasis"/>
    <property type="evidence" value="ECO:0007669"/>
    <property type="project" value="TreeGrafter"/>
</dbReference>
<keyword evidence="8" id="KW-1185">Reference proteome</keyword>
<proteinExistence type="inferred from homology"/>
<name>A0A8X8Y2J7_SALSN</name>
<feature type="transmembrane region" description="Helical" evidence="6">
    <location>
        <begin position="433"/>
        <end position="453"/>
    </location>
</feature>
<accession>A0A8X8Y2J7</accession>
<dbReference type="Pfam" id="PF01169">
    <property type="entry name" value="GDT1"/>
    <property type="match status" value="2"/>
</dbReference>
<dbReference type="EMBL" id="PNBA02000005">
    <property type="protein sequence ID" value="KAG6423429.1"/>
    <property type="molecule type" value="Genomic_DNA"/>
</dbReference>
<feature type="transmembrane region" description="Helical" evidence="6">
    <location>
        <begin position="356"/>
        <end position="379"/>
    </location>
</feature>
<evidence type="ECO:0000313" key="7">
    <source>
        <dbReference type="EMBL" id="KAG6423429.1"/>
    </source>
</evidence>
<evidence type="ECO:0000256" key="1">
    <source>
        <dbReference type="ARBA" id="ARBA00004141"/>
    </source>
</evidence>
<dbReference type="AlphaFoldDB" id="A0A8X8Y2J7"/>
<sequence length="454" mass="48887">MKKGKKKKKWYGLNLSPICQISMGFSCFHHMYISSAISVLSLHICRLLEHFSSSNQHILDGFISCFFLILSQNIKVKFFLDREMMGYSSLSAAPLATFPWSCLAHPTFNFFFPPRFHSRKKKPSSYGSLVSSFAVSASAKELRRTKEKRCNFTSKICSSPAKFTFQLQHKPRKKCDSLLDHEVEDAPSLSFTKILLSCGFFTFLTAQQALAGPDVASSLQSLPFLGDAGDLSTGFASAFLLIFFSELGDKTFFIAALLAARNSAAVTFIGTFGALAYVLTPLEVMTVISVVLGRTFHYVDDILPFRLGNADLPLDDLAAVCLLVYFGVSSLLDAASGDGLKAEEEQKEAQLAVSEVSGSGAGILSVANTVLSTFVLVFVAEWGDKSFFSTIALAAASSPLGVIAGALAGHGVATLLAVLGGSFLGTFLSEKTISYIGGTLFLVFAVVTLVEIVS</sequence>
<dbReference type="InterPro" id="IPR049555">
    <property type="entry name" value="GDT1-like_CS"/>
</dbReference>
<dbReference type="PANTHER" id="PTHR12608:SF6">
    <property type="entry name" value="PROTEIN PAM71, CHLOROPLASTIC"/>
    <property type="match status" value="1"/>
</dbReference>
<evidence type="ECO:0000256" key="4">
    <source>
        <dbReference type="ARBA" id="ARBA00022989"/>
    </source>
</evidence>
<comment type="similarity">
    <text evidence="2">Belongs to the GDT1 family.</text>
</comment>